<evidence type="ECO:0000313" key="2">
    <source>
        <dbReference type="EMBL" id="DAF49276.1"/>
    </source>
</evidence>
<sequence length="142" mass="15094">MKSNTNKSTAIQSAAEFRRQSYDAYLAYVRLIEGKSTVAETVTALAPLAALYGLTLTAENLVNTLTVKMTSFGKDKGETARKIKSIATFRAYVKGGWRDVAAAPVHANAGKDPSTAKSSTKKPTKADLEAEIAALKAQLAAK</sequence>
<dbReference type="EMBL" id="BK032578">
    <property type="protein sequence ID" value="DAF49276.1"/>
    <property type="molecule type" value="Genomic_DNA"/>
</dbReference>
<organism evidence="2">
    <name type="scientific">Caudovirales sp. ctrNG92</name>
    <dbReference type="NCBI Taxonomy" id="2827638"/>
    <lineage>
        <taxon>Viruses</taxon>
        <taxon>Duplodnaviria</taxon>
        <taxon>Heunggongvirae</taxon>
        <taxon>Uroviricota</taxon>
        <taxon>Caudoviricetes</taxon>
    </lineage>
</organism>
<evidence type="ECO:0000256" key="1">
    <source>
        <dbReference type="SAM" id="MobiDB-lite"/>
    </source>
</evidence>
<feature type="region of interest" description="Disordered" evidence="1">
    <location>
        <begin position="104"/>
        <end position="125"/>
    </location>
</feature>
<reference evidence="2" key="1">
    <citation type="journal article" date="2021" name="Proc. Natl. Acad. Sci. U.S.A.">
        <title>A Catalog of Tens of Thousands of Viruses from Human Metagenomes Reveals Hidden Associations with Chronic Diseases.</title>
        <authorList>
            <person name="Tisza M.J."/>
            <person name="Buck C.B."/>
        </authorList>
    </citation>
    <scope>NUCLEOTIDE SEQUENCE</scope>
    <source>
        <strain evidence="2">CtrNG92</strain>
    </source>
</reference>
<accession>A0A8S5SDZ9</accession>
<name>A0A8S5SDZ9_9CAUD</name>
<proteinExistence type="predicted"/>
<protein>
    <submittedName>
        <fullName evidence="2">Uncharacterized protein</fullName>
    </submittedName>
</protein>